<organism evidence="1">
    <name type="scientific">Anguilla anguilla</name>
    <name type="common">European freshwater eel</name>
    <name type="synonym">Muraena anguilla</name>
    <dbReference type="NCBI Taxonomy" id="7936"/>
    <lineage>
        <taxon>Eukaryota</taxon>
        <taxon>Metazoa</taxon>
        <taxon>Chordata</taxon>
        <taxon>Craniata</taxon>
        <taxon>Vertebrata</taxon>
        <taxon>Euteleostomi</taxon>
        <taxon>Actinopterygii</taxon>
        <taxon>Neopterygii</taxon>
        <taxon>Teleostei</taxon>
        <taxon>Anguilliformes</taxon>
        <taxon>Anguillidae</taxon>
        <taxon>Anguilla</taxon>
    </lineage>
</organism>
<name>A0A0E9WIQ4_ANGAN</name>
<proteinExistence type="predicted"/>
<reference evidence="1" key="2">
    <citation type="journal article" date="2015" name="Fish Shellfish Immunol.">
        <title>Early steps in the European eel (Anguilla anguilla)-Vibrio vulnificus interaction in the gills: Role of the RtxA13 toxin.</title>
        <authorList>
            <person name="Callol A."/>
            <person name="Pajuelo D."/>
            <person name="Ebbesson L."/>
            <person name="Teles M."/>
            <person name="MacKenzie S."/>
            <person name="Amaro C."/>
        </authorList>
    </citation>
    <scope>NUCLEOTIDE SEQUENCE</scope>
</reference>
<protein>
    <submittedName>
        <fullName evidence="1">Uncharacterized protein</fullName>
    </submittedName>
</protein>
<dbReference type="EMBL" id="GBXM01018313">
    <property type="protein sequence ID" value="JAH90264.1"/>
    <property type="molecule type" value="Transcribed_RNA"/>
</dbReference>
<reference evidence="1" key="1">
    <citation type="submission" date="2014-11" db="EMBL/GenBank/DDBJ databases">
        <authorList>
            <person name="Amaro Gonzalez C."/>
        </authorList>
    </citation>
    <scope>NUCLEOTIDE SEQUENCE</scope>
</reference>
<evidence type="ECO:0000313" key="1">
    <source>
        <dbReference type="EMBL" id="JAH90264.1"/>
    </source>
</evidence>
<dbReference type="AlphaFoldDB" id="A0A0E9WIQ4"/>
<accession>A0A0E9WIQ4</accession>
<sequence length="63" mass="6917">MLLEYIIEGGEEDYKVRETDAWAVLNRRIGQQATLPVASVGVLPTFPCGILYQVAELPAPADK</sequence>